<proteinExistence type="predicted"/>
<accession>I0KDJ0</accession>
<dbReference type="HOGENOM" id="CLU_016354_0_0_10"/>
<evidence type="ECO:0000259" key="1">
    <source>
        <dbReference type="Pfam" id="PF07944"/>
    </source>
</evidence>
<feature type="domain" description="Non-reducing end beta-L-arabinofuranosidase-like GH127 middle" evidence="2">
    <location>
        <begin position="429"/>
        <end position="525"/>
    </location>
</feature>
<dbReference type="SUPFAM" id="SSF48208">
    <property type="entry name" value="Six-hairpin glycosidases"/>
    <property type="match status" value="1"/>
</dbReference>
<dbReference type="GO" id="GO:0005975">
    <property type="term" value="P:carbohydrate metabolic process"/>
    <property type="evidence" value="ECO:0007669"/>
    <property type="project" value="InterPro"/>
</dbReference>
<dbReference type="PATRIC" id="fig|1166018.3.peg.1148"/>
<dbReference type="Pfam" id="PF07944">
    <property type="entry name" value="Beta-AFase-like_GH127_cat"/>
    <property type="match status" value="1"/>
</dbReference>
<dbReference type="PANTHER" id="PTHR31151:SF0">
    <property type="entry name" value="PROLINE-TRNA LIGASE (DUF1680)"/>
    <property type="match status" value="1"/>
</dbReference>
<evidence type="ECO:0000259" key="2">
    <source>
        <dbReference type="Pfam" id="PF20736"/>
    </source>
</evidence>
<sequence length="683" mass="77178">MKNLIPLLALAGVAATQLPPVRSSSPNVTVVDRPAVSSRNAHYVSNQAPLKPDYFIKLPIGSIRPNGWLLENLNRQANGLAGHLGQISIWLTKKNNAWLNKDGKGEYGWEELPYWLKGYGDMAYVLNRPDMLAETNIWLEGTMNSQRDNGDFGPIVMRNGKRDLWAQMLMLFCLQSRYEHKPDPRILTLMSRYFTWQNSLPDDQFLEDYWENSRGGDNLYSAYWLYNRTKAPFLLELAQKIHRNTANWRQANNLPNWHNVNIAQCFREPATYYLQSGDQSDLMATYHNFELVRQRYGQVPGGMWGGDENSRPGYTDPRQAVETCGMVEQMASDELLLRFTGDPFWADNCEDVAFNTLPAAFMPDYRSLRYLTAPNMVRSDAANHHPGIDNQGPFLMMNPFSSRCCQHNHANGWVYYAENLYMATPDNGLAVVLYNASEVTAKVGNGSAVTLKQETSYPFEEQVRLTVQAARPTAFPLYLRVPAWCSNPTVRVNGRAVPVTAKAGQYIVLTDTWQSGDKITLDLPMRLRVRTWDANKNSVSVNHGPLTYSLKIDQEVRPEDSRKTAIGDSKWQPDADQSKWPSYEIFPRSAWNYGLVLAPQPERSFTVTRKKGPVAPFPFTPETAPVTLTVKARKIPGWAIDQYGLCGVLPQSPVVSREPVETVTLVPMGATRLRIASFPVVQP</sequence>
<dbReference type="AlphaFoldDB" id="I0KDJ0"/>
<dbReference type="KEGG" id="fae:FAES_4193"/>
<dbReference type="OrthoDB" id="9757939at2"/>
<dbReference type="Proteomes" id="UP000011058">
    <property type="component" value="Chromosome"/>
</dbReference>
<keyword evidence="4" id="KW-1185">Reference proteome</keyword>
<evidence type="ECO:0008006" key="5">
    <source>
        <dbReference type="Google" id="ProtNLM"/>
    </source>
</evidence>
<dbReference type="RefSeq" id="WP_015333292.1">
    <property type="nucleotide sequence ID" value="NC_020054.1"/>
</dbReference>
<dbReference type="InterPro" id="IPR012878">
    <property type="entry name" value="Beta-AFase-like_GH127_cat"/>
</dbReference>
<organism evidence="3 4">
    <name type="scientific">Fibrella aestuarina BUZ 2</name>
    <dbReference type="NCBI Taxonomy" id="1166018"/>
    <lineage>
        <taxon>Bacteria</taxon>
        <taxon>Pseudomonadati</taxon>
        <taxon>Bacteroidota</taxon>
        <taxon>Cytophagia</taxon>
        <taxon>Cytophagales</taxon>
        <taxon>Spirosomataceae</taxon>
        <taxon>Fibrella</taxon>
    </lineage>
</organism>
<gene>
    <name evidence="3" type="ORF">FAES_4193</name>
</gene>
<dbReference type="STRING" id="1166018.FAES_4193"/>
<dbReference type="InterPro" id="IPR049046">
    <property type="entry name" value="Beta-AFase-like_GH127_middle"/>
</dbReference>
<dbReference type="PANTHER" id="PTHR31151">
    <property type="entry name" value="PROLINE-TRNA LIGASE (DUF1680)"/>
    <property type="match status" value="1"/>
</dbReference>
<dbReference type="InterPro" id="IPR008928">
    <property type="entry name" value="6-hairpin_glycosidase_sf"/>
</dbReference>
<evidence type="ECO:0000313" key="3">
    <source>
        <dbReference type="EMBL" id="CCH02193.1"/>
    </source>
</evidence>
<reference evidence="3 4" key="1">
    <citation type="journal article" date="2012" name="J. Bacteriol.">
        <title>Genome Sequence of Fibrella aestuarina BUZ 2T, a Filamentous Marine Bacterium.</title>
        <authorList>
            <person name="Filippini M."/>
            <person name="Qi W."/>
            <person name="Blom J."/>
            <person name="Goesmann A."/>
            <person name="Smits T.H."/>
            <person name="Bagheri H.C."/>
        </authorList>
    </citation>
    <scope>NUCLEOTIDE SEQUENCE [LARGE SCALE GENOMIC DNA]</scope>
    <source>
        <strain evidence="4">BUZ 2T</strain>
    </source>
</reference>
<protein>
    <recommendedName>
        <fullName evidence="5">DUF1680 family protein</fullName>
    </recommendedName>
</protein>
<name>I0KDJ0_9BACT</name>
<evidence type="ECO:0000313" key="4">
    <source>
        <dbReference type="Proteomes" id="UP000011058"/>
    </source>
</evidence>
<dbReference type="EMBL" id="HE796683">
    <property type="protein sequence ID" value="CCH02193.1"/>
    <property type="molecule type" value="Genomic_DNA"/>
</dbReference>
<dbReference type="Pfam" id="PF20736">
    <property type="entry name" value="Glyco_hydro127M"/>
    <property type="match status" value="1"/>
</dbReference>
<dbReference type="eggNOG" id="COG3533">
    <property type="taxonomic scope" value="Bacteria"/>
</dbReference>
<feature type="domain" description="Non-reducing end beta-L-arabinofuranosidase-like GH127 catalytic" evidence="1">
    <location>
        <begin position="38"/>
        <end position="417"/>
    </location>
</feature>